<accession>A0A0J1IEV4</accession>
<dbReference type="Pfam" id="PF14559">
    <property type="entry name" value="TPR_19"/>
    <property type="match status" value="1"/>
</dbReference>
<name>A0A0J1IEV4_NIACI</name>
<gene>
    <name evidence="1" type="ORF">ABW02_17475</name>
</gene>
<comment type="caution">
    <text evidence="1">The sequence shown here is derived from an EMBL/GenBank/DDBJ whole genome shotgun (WGS) entry which is preliminary data.</text>
</comment>
<protein>
    <submittedName>
        <fullName evidence="1">Uncharacterized protein</fullName>
    </submittedName>
</protein>
<reference evidence="1 2" key="1">
    <citation type="submission" date="2015-05" db="EMBL/GenBank/DDBJ databases">
        <title>Whole genome sequence and identification of bacterial endophytes from Costus igneus.</title>
        <authorList>
            <person name="Lee Y.P."/>
            <person name="Gan H.M."/>
            <person name="Eng W."/>
            <person name="Wheatley M.S."/>
            <person name="Caraballo A."/>
            <person name="Polter S."/>
            <person name="Savka M.A."/>
            <person name="Hudson A.O."/>
        </authorList>
    </citation>
    <scope>NUCLEOTIDE SEQUENCE [LARGE SCALE GENOMIC DNA]</scope>
    <source>
        <strain evidence="1 2">RIT379</strain>
    </source>
</reference>
<proteinExistence type="predicted"/>
<dbReference type="EMBL" id="LDPH01000020">
    <property type="protein sequence ID" value="KLV24479.1"/>
    <property type="molecule type" value="Genomic_DNA"/>
</dbReference>
<dbReference type="PATRIC" id="fig|1397.4.peg.2193"/>
<dbReference type="GeneID" id="56350708"/>
<keyword evidence="2" id="KW-1185">Reference proteome</keyword>
<dbReference type="SUPFAM" id="SSF48452">
    <property type="entry name" value="TPR-like"/>
    <property type="match status" value="1"/>
</dbReference>
<dbReference type="AlphaFoldDB" id="A0A0J1IEV4"/>
<dbReference type="RefSeq" id="WP_047943561.1">
    <property type="nucleotide sequence ID" value="NZ_CP053989.1"/>
</dbReference>
<evidence type="ECO:0000313" key="1">
    <source>
        <dbReference type="EMBL" id="KLV24479.1"/>
    </source>
</evidence>
<dbReference type="Proteomes" id="UP000036045">
    <property type="component" value="Unassembled WGS sequence"/>
</dbReference>
<sequence>MKKREQEKKDNVVFFPDLDKRLLQKGLDAIQEKQFKEAILFLEEAKERNPFHRDINIGLILAYYELGLLEQAKHLAKETLKQDDGDYIHVLELYIMILVQLHEYEEIVTTIEGLLEEHQIPANKIEHFSKMLLFSRKMAESASQSQTDDYREEESEDINNSLMNLGDPQEEMLQIAKMSSQNIRAYIEEVKQYLLDMEKNPFLKTMLINILREQEYEKEIEIQKFDRKIVIQPTALKDMKEQEQYKKIITILVDYVESNNPILFENIKMLIDRQMFLLYPFALEEYKDETWAAAYHAVVNQYFGQEDEEEIFVLYELDETEFEQAKTFIYQLEQISYPNI</sequence>
<dbReference type="OrthoDB" id="2364593at2"/>
<organism evidence="1 2">
    <name type="scientific">Niallia circulans</name>
    <name type="common">Bacillus circulans</name>
    <dbReference type="NCBI Taxonomy" id="1397"/>
    <lineage>
        <taxon>Bacteria</taxon>
        <taxon>Bacillati</taxon>
        <taxon>Bacillota</taxon>
        <taxon>Bacilli</taxon>
        <taxon>Bacillales</taxon>
        <taxon>Bacillaceae</taxon>
        <taxon>Niallia</taxon>
    </lineage>
</organism>
<dbReference type="InterPro" id="IPR011990">
    <property type="entry name" value="TPR-like_helical_dom_sf"/>
</dbReference>
<dbReference type="Gene3D" id="1.25.40.10">
    <property type="entry name" value="Tetratricopeptide repeat domain"/>
    <property type="match status" value="1"/>
</dbReference>
<dbReference type="SUPFAM" id="SSF116965">
    <property type="entry name" value="Hypothetical protein MPN330"/>
    <property type="match status" value="1"/>
</dbReference>
<evidence type="ECO:0000313" key="2">
    <source>
        <dbReference type="Proteomes" id="UP000036045"/>
    </source>
</evidence>